<dbReference type="EMBL" id="SPUK01000001">
    <property type="protein sequence ID" value="TQW00743.1"/>
    <property type="molecule type" value="Genomic_DNA"/>
</dbReference>
<evidence type="ECO:0000256" key="5">
    <source>
        <dbReference type="ARBA" id="ARBA00023001"/>
    </source>
</evidence>
<feature type="domain" description="Auxiliary Activity family 9 catalytic" evidence="13">
    <location>
        <begin position="8"/>
        <end position="227"/>
    </location>
</feature>
<evidence type="ECO:0000256" key="6">
    <source>
        <dbReference type="ARBA" id="ARBA00023157"/>
    </source>
</evidence>
<dbReference type="Proteomes" id="UP000315783">
    <property type="component" value="Unassembled WGS sequence"/>
</dbReference>
<evidence type="ECO:0000256" key="12">
    <source>
        <dbReference type="SAM" id="MobiDB-lite"/>
    </source>
</evidence>
<feature type="compositionally biased region" description="Polar residues" evidence="12">
    <location>
        <begin position="385"/>
        <end position="403"/>
    </location>
</feature>
<dbReference type="InterPro" id="IPR005103">
    <property type="entry name" value="AA9_LPMO"/>
</dbReference>
<accession>A0A545WD62</accession>
<dbReference type="EC" id="1.14.99.56" evidence="11"/>
<feature type="region of interest" description="Disordered" evidence="12">
    <location>
        <begin position="380"/>
        <end position="428"/>
    </location>
</feature>
<protein>
    <recommendedName>
        <fullName evidence="11">lytic cellulose monooxygenase (C4-dehydrogenating)</fullName>
        <ecNumber evidence="11">1.14.99.56</ecNumber>
    </recommendedName>
</protein>
<keyword evidence="4" id="KW-0732">Signal</keyword>
<evidence type="ECO:0000256" key="7">
    <source>
        <dbReference type="ARBA" id="ARBA00023277"/>
    </source>
</evidence>
<keyword evidence="15" id="KW-1185">Reference proteome</keyword>
<dbReference type="Gene3D" id="2.70.50.70">
    <property type="match status" value="1"/>
</dbReference>
<evidence type="ECO:0000256" key="9">
    <source>
        <dbReference type="ARBA" id="ARBA00044502"/>
    </source>
</evidence>
<comment type="subcellular location">
    <subcellularLocation>
        <location evidence="2">Secreted</location>
    </subcellularLocation>
</comment>
<dbReference type="STRING" id="43265.A0A545WD62"/>
<comment type="cofactor">
    <cofactor evidence="1">
        <name>Cu(2+)</name>
        <dbReference type="ChEBI" id="CHEBI:29036"/>
    </cofactor>
</comment>
<comment type="catalytic activity">
    <reaction evidence="10">
        <text>[(1-&gt;4)-beta-D-glucosyl]n+m + reduced acceptor + O2 = 4-dehydro-beta-D-glucosyl-[(1-&gt;4)-beta-D-glucosyl]n-1 + [(1-&gt;4)-beta-D-glucosyl]m + acceptor + H2O.</text>
        <dbReference type="EC" id="1.14.99.56"/>
    </reaction>
</comment>
<proteinExistence type="inferred from homology"/>
<dbReference type="InterPro" id="IPR049892">
    <property type="entry name" value="AA9"/>
</dbReference>
<evidence type="ECO:0000259" key="13">
    <source>
        <dbReference type="Pfam" id="PF03443"/>
    </source>
</evidence>
<dbReference type="CDD" id="cd11618">
    <property type="entry name" value="ChtBD1_1"/>
    <property type="match status" value="1"/>
</dbReference>
<comment type="caution">
    <text evidence="14">The sequence shown here is derived from an EMBL/GenBank/DDBJ whole genome shotgun (WGS) entry which is preliminary data.</text>
</comment>
<keyword evidence="8" id="KW-0624">Polysaccharide degradation</keyword>
<gene>
    <name evidence="14" type="ORF">IF1G_00674</name>
</gene>
<dbReference type="Pfam" id="PF03443">
    <property type="entry name" value="AA9"/>
    <property type="match status" value="1"/>
</dbReference>
<dbReference type="CDD" id="cd21175">
    <property type="entry name" value="LPMO_AA9"/>
    <property type="match status" value="1"/>
</dbReference>
<dbReference type="OrthoDB" id="5985073at2759"/>
<reference evidence="14 15" key="1">
    <citation type="journal article" date="2019" name="Appl. Microbiol. Biotechnol.">
        <title>Genome sequence of Isaria javanica and comparative genome analysis insights into family S53 peptidase evolution in fungal entomopathogens.</title>
        <authorList>
            <person name="Lin R."/>
            <person name="Zhang X."/>
            <person name="Xin B."/>
            <person name="Zou M."/>
            <person name="Gao Y."/>
            <person name="Qin F."/>
            <person name="Hu Q."/>
            <person name="Xie B."/>
            <person name="Cheng X."/>
        </authorList>
    </citation>
    <scope>NUCLEOTIDE SEQUENCE [LARGE SCALE GENOMIC DNA]</scope>
    <source>
        <strain evidence="14 15">IJ1G</strain>
    </source>
</reference>
<organism evidence="14 15">
    <name type="scientific">Cordyceps javanica</name>
    <dbReference type="NCBI Taxonomy" id="43265"/>
    <lineage>
        <taxon>Eukaryota</taxon>
        <taxon>Fungi</taxon>
        <taxon>Dikarya</taxon>
        <taxon>Ascomycota</taxon>
        <taxon>Pezizomycotina</taxon>
        <taxon>Sordariomycetes</taxon>
        <taxon>Hypocreomycetidae</taxon>
        <taxon>Hypocreales</taxon>
        <taxon>Cordycipitaceae</taxon>
        <taxon>Cordyceps</taxon>
    </lineage>
</organism>
<evidence type="ECO:0000256" key="4">
    <source>
        <dbReference type="ARBA" id="ARBA00022729"/>
    </source>
</evidence>
<evidence type="ECO:0000256" key="8">
    <source>
        <dbReference type="ARBA" id="ARBA00023326"/>
    </source>
</evidence>
<name>A0A545WD62_9HYPO</name>
<feature type="region of interest" description="Disordered" evidence="12">
    <location>
        <begin position="332"/>
        <end position="354"/>
    </location>
</feature>
<evidence type="ECO:0000313" key="14">
    <source>
        <dbReference type="EMBL" id="TQW00743.1"/>
    </source>
</evidence>
<dbReference type="AlphaFoldDB" id="A0A545WD62"/>
<keyword evidence="3" id="KW-0964">Secreted</keyword>
<evidence type="ECO:0000256" key="1">
    <source>
        <dbReference type="ARBA" id="ARBA00001973"/>
    </source>
</evidence>
<evidence type="ECO:0000256" key="3">
    <source>
        <dbReference type="ARBA" id="ARBA00022525"/>
    </source>
</evidence>
<comment type="similarity">
    <text evidence="9">Belongs to the polysaccharide monooxygenase AA9 family.</text>
</comment>
<dbReference type="PANTHER" id="PTHR33353:SF32">
    <property type="entry name" value="ENDO-BETA-1,4-GLUCANASE D"/>
    <property type="match status" value="1"/>
</dbReference>
<dbReference type="PANTHER" id="PTHR33353">
    <property type="entry name" value="PUTATIVE (AFU_ORTHOLOGUE AFUA_1G12560)-RELATED"/>
    <property type="match status" value="1"/>
</dbReference>
<sequence>MASAATAHTLFTTLYIDGKNQGDGTCVRMPKNGATGTAPIYPITGDAMACGYGGQDPVPFVCPATSGAKLTFEFRLWPDAEQPGALDPGHKGPCAVYLKRVDDMFSDPAAGDGWFKIWHDGYDAASGEWCSDRLIAHDGLLSVHLPAGLAPGYYLVRPEILALHFAYKGDPQFYLGCAQIFVQGGAGGGGPTVAATTAEVPASKMVSIPGYVDADTAGLKFDIYKDKMPAYPMPGPDVWTPTLSASSWSAKSLKQAKLSRGAVPQSCLVKNANWCAKEVPRYADMEGCWAAVKDCYAQSKRCWDSAPASGSANCYTWSDYCSAMNDACEREEFDGPPPFRGKEKFATAPGQVPEPWGEERVAARAVDESTMVREMTADVRRDASESANATESVAGTPSQTTATAAGGRPTEDNQPGGGSQRSGGLLEVSTHGKCGPEFKQTCSGSRFGDCCSNSGECGRKARHCSCGCVPEFGSCW</sequence>
<keyword evidence="6" id="KW-1015">Disulfide bond</keyword>
<dbReference type="GO" id="GO:0030245">
    <property type="term" value="P:cellulose catabolic process"/>
    <property type="evidence" value="ECO:0007669"/>
    <property type="project" value="UniProtKB-KW"/>
</dbReference>
<evidence type="ECO:0000256" key="11">
    <source>
        <dbReference type="ARBA" id="ARBA00047174"/>
    </source>
</evidence>
<keyword evidence="7" id="KW-0119">Carbohydrate metabolism</keyword>
<evidence type="ECO:0000256" key="2">
    <source>
        <dbReference type="ARBA" id="ARBA00004613"/>
    </source>
</evidence>
<dbReference type="GO" id="GO:0005576">
    <property type="term" value="C:extracellular region"/>
    <property type="evidence" value="ECO:0007669"/>
    <property type="project" value="UniProtKB-SubCell"/>
</dbReference>
<evidence type="ECO:0000313" key="15">
    <source>
        <dbReference type="Proteomes" id="UP000315783"/>
    </source>
</evidence>
<evidence type="ECO:0000256" key="10">
    <source>
        <dbReference type="ARBA" id="ARBA00045077"/>
    </source>
</evidence>
<keyword evidence="5" id="KW-0136">Cellulose degradation</keyword>